<dbReference type="Proteomes" id="UP000273307">
    <property type="component" value="Unassembled WGS sequence"/>
</dbReference>
<dbReference type="EMBL" id="UPHP01000192">
    <property type="protein sequence ID" value="VBA44581.1"/>
    <property type="molecule type" value="Genomic_DNA"/>
</dbReference>
<organism evidence="2 3">
    <name type="scientific">Mycobacterium attenuatum</name>
    <dbReference type="NCBI Taxonomy" id="2341086"/>
    <lineage>
        <taxon>Bacteria</taxon>
        <taxon>Bacillati</taxon>
        <taxon>Actinomycetota</taxon>
        <taxon>Actinomycetes</taxon>
        <taxon>Mycobacteriales</taxon>
        <taxon>Mycobacteriaceae</taxon>
        <taxon>Mycobacterium</taxon>
    </lineage>
</organism>
<reference evidence="2 3" key="1">
    <citation type="submission" date="2018-09" db="EMBL/GenBank/DDBJ databases">
        <authorList>
            <person name="Tagini F."/>
        </authorList>
    </citation>
    <scope>NUCLEOTIDE SEQUENCE [LARGE SCALE GENOMIC DNA]</scope>
    <source>
        <strain evidence="2 3">MK136</strain>
    </source>
</reference>
<dbReference type="AlphaFoldDB" id="A0A498QH12"/>
<evidence type="ECO:0000313" key="2">
    <source>
        <dbReference type="EMBL" id="VBA44581.1"/>
    </source>
</evidence>
<evidence type="ECO:0000256" key="1">
    <source>
        <dbReference type="SAM" id="MobiDB-lite"/>
    </source>
</evidence>
<sequence length="168" mass="17492">MTTLRTPRSCQLVLDAFVAVTAVGCNGARRASGSLLDTLDRRGQLRRIGGIALLHAVVEPDPVVVVSDLGFATKLDRFTHTALGDRTRIAVVQADSAGSAVRDDSGQSLPGLGDDLAGRGQQIGQVVDRTHQPAVATTRNRVALTASRGFGQLRQPTGGLANSPESVG</sequence>
<protein>
    <submittedName>
        <fullName evidence="2">Uncharacterized protein</fullName>
    </submittedName>
</protein>
<feature type="region of interest" description="Disordered" evidence="1">
    <location>
        <begin position="146"/>
        <end position="168"/>
    </location>
</feature>
<proteinExistence type="predicted"/>
<keyword evidence="3" id="KW-1185">Reference proteome</keyword>
<accession>A0A498QH12</accession>
<evidence type="ECO:0000313" key="3">
    <source>
        <dbReference type="Proteomes" id="UP000273307"/>
    </source>
</evidence>
<name>A0A498QH12_9MYCO</name>
<gene>
    <name evidence="2" type="ORF">LAUMK136_05685</name>
</gene>